<dbReference type="InterPro" id="IPR022271">
    <property type="entry name" value="Lipocalin_ApoD"/>
</dbReference>
<feature type="lipid moiety-binding region" description="N-palmitoyl cysteine" evidence="3">
    <location>
        <position position="18"/>
    </location>
</feature>
<keyword evidence="6" id="KW-1185">Reference proteome</keyword>
<dbReference type="Gene3D" id="2.40.128.20">
    <property type="match status" value="1"/>
</dbReference>
<dbReference type="Pfam" id="PF08212">
    <property type="entry name" value="Lipocalin_2"/>
    <property type="match status" value="1"/>
</dbReference>
<name>A0A1I2LWW3_9BACT</name>
<dbReference type="InterPro" id="IPR012674">
    <property type="entry name" value="Calycin"/>
</dbReference>
<gene>
    <name evidence="5" type="ORF">SAMN05216283_11711</name>
</gene>
<evidence type="ECO:0000313" key="5">
    <source>
        <dbReference type="EMBL" id="SFF81997.1"/>
    </source>
</evidence>
<evidence type="ECO:0000256" key="2">
    <source>
        <dbReference type="PIRNR" id="PIRNR036893"/>
    </source>
</evidence>
<dbReference type="Proteomes" id="UP000198964">
    <property type="component" value="Unassembled WGS sequence"/>
</dbReference>
<evidence type="ECO:0000256" key="1">
    <source>
        <dbReference type="ARBA" id="ARBA00006889"/>
    </source>
</evidence>
<keyword evidence="3" id="KW-0449">Lipoprotein</keyword>
<dbReference type="InterPro" id="IPR047202">
    <property type="entry name" value="Lipocalin_Blc-like_dom"/>
</dbReference>
<dbReference type="PANTHER" id="PTHR10612">
    <property type="entry name" value="APOLIPOPROTEIN D"/>
    <property type="match status" value="1"/>
</dbReference>
<protein>
    <recommendedName>
        <fullName evidence="4">Lipocalin/cytosolic fatty-acid binding domain-containing protein</fullName>
    </recommendedName>
</protein>
<dbReference type="PRINTS" id="PR01171">
    <property type="entry name" value="BCTLIPOCALIN"/>
</dbReference>
<dbReference type="InterPro" id="IPR002446">
    <property type="entry name" value="Lipocalin_bac"/>
</dbReference>
<sequence>MHTQVIRIMFLVTLLFSCQPKQSVIDKTTIKELDLERYMGTWYEIARFPHSFEKDLVGVTASYHLRDDGKIDVINAGYKNSLNGPYEEAKGKAKMPNPEKPGELKVAFFLFFYADYNILELADDYSYALIGSSSPKYLWILSRTPQLEETTYQQLVQEAQKRGYDTSQLIRVPQK</sequence>
<organism evidence="5 6">
    <name type="scientific">Sunxiuqinia elliptica</name>
    <dbReference type="NCBI Taxonomy" id="655355"/>
    <lineage>
        <taxon>Bacteria</taxon>
        <taxon>Pseudomonadati</taxon>
        <taxon>Bacteroidota</taxon>
        <taxon>Bacteroidia</taxon>
        <taxon>Marinilabiliales</taxon>
        <taxon>Prolixibacteraceae</taxon>
        <taxon>Sunxiuqinia</taxon>
    </lineage>
</organism>
<dbReference type="EMBL" id="FONW01000017">
    <property type="protein sequence ID" value="SFF81997.1"/>
    <property type="molecule type" value="Genomic_DNA"/>
</dbReference>
<dbReference type="PIRSF" id="PIRSF036893">
    <property type="entry name" value="Lipocalin_ApoD"/>
    <property type="match status" value="1"/>
</dbReference>
<dbReference type="STRING" id="655355.SAMN05216283_11711"/>
<evidence type="ECO:0000256" key="3">
    <source>
        <dbReference type="PIRSR" id="PIRSR036893-52"/>
    </source>
</evidence>
<dbReference type="InterPro" id="IPR000566">
    <property type="entry name" value="Lipocln_cytosolic_FA-bd_dom"/>
</dbReference>
<proteinExistence type="inferred from homology"/>
<reference evidence="5 6" key="1">
    <citation type="submission" date="2016-10" db="EMBL/GenBank/DDBJ databases">
        <authorList>
            <person name="de Groot N.N."/>
        </authorList>
    </citation>
    <scope>NUCLEOTIDE SEQUENCE [LARGE SCALE GENOMIC DNA]</scope>
    <source>
        <strain evidence="5 6">CGMCC 1.9156</strain>
    </source>
</reference>
<feature type="domain" description="Lipocalin/cytosolic fatty-acid binding" evidence="4">
    <location>
        <begin position="33"/>
        <end position="174"/>
    </location>
</feature>
<dbReference type="PROSITE" id="PS00213">
    <property type="entry name" value="LIPOCALIN"/>
    <property type="match status" value="1"/>
</dbReference>
<evidence type="ECO:0000259" key="4">
    <source>
        <dbReference type="Pfam" id="PF08212"/>
    </source>
</evidence>
<accession>A0A1I2LWW3</accession>
<dbReference type="GO" id="GO:0006950">
    <property type="term" value="P:response to stress"/>
    <property type="evidence" value="ECO:0007669"/>
    <property type="project" value="UniProtKB-ARBA"/>
</dbReference>
<dbReference type="PROSITE" id="PS51257">
    <property type="entry name" value="PROKAR_LIPOPROTEIN"/>
    <property type="match status" value="1"/>
</dbReference>
<evidence type="ECO:0000313" key="6">
    <source>
        <dbReference type="Proteomes" id="UP000198964"/>
    </source>
</evidence>
<dbReference type="CDD" id="cd19438">
    <property type="entry name" value="lipocalin_Blc-like"/>
    <property type="match status" value="1"/>
</dbReference>
<comment type="similarity">
    <text evidence="1 2">Belongs to the calycin superfamily. Lipocalin family.</text>
</comment>
<feature type="lipid moiety-binding region" description="S-diacylglycerol cysteine" evidence="3">
    <location>
        <position position="18"/>
    </location>
</feature>
<dbReference type="PANTHER" id="PTHR10612:SF34">
    <property type="entry name" value="APOLIPOPROTEIN D"/>
    <property type="match status" value="1"/>
</dbReference>
<dbReference type="InterPro" id="IPR022272">
    <property type="entry name" value="Lipocalin_CS"/>
</dbReference>
<keyword evidence="3" id="KW-0564">Palmitate</keyword>
<dbReference type="SUPFAM" id="SSF50814">
    <property type="entry name" value="Lipocalins"/>
    <property type="match status" value="1"/>
</dbReference>
<dbReference type="AlphaFoldDB" id="A0A1I2LWW3"/>
<dbReference type="RefSeq" id="WP_093921585.1">
    <property type="nucleotide sequence ID" value="NZ_FONW01000017.1"/>
</dbReference>